<evidence type="ECO:0000256" key="10">
    <source>
        <dbReference type="RuleBase" id="RU367050"/>
    </source>
</evidence>
<protein>
    <recommendedName>
        <fullName evidence="10">Maltose/maltodextrin transport system permease protein</fullName>
    </recommendedName>
</protein>
<sequence>MSGILTTTRPQGDPPAAPPPGEPPVPAGKPPRGPGFLTSLLLKTLFMGVLNALGAFALFVSFGAENWGFFAFLLVSLVVADVIYFSKRLVPAKYLFPGLFFLLIFQIFVVAYTVFISFTNFGDAHTINQNQAREQILAVSEQRVPESPAYDLTIVAREGQAAPPAGEDAGAGDAGAVDAPEDPAETAPQEELAFLLTGPDGEVSLGTSEGLQEVDADAVTLDDEGVATAIEGWESLSLGDLADRQQAVVGFRVPLADEEDPDAGSLRTQDGRIAYEFRPQLEYDEEADALVDTRDGTVYTADQSVGFYVGEDGTELTPGWRVPVGVDNYVRVFNDDRLSVLLLGTTVWSFAFAAISVISTFFLGVLLAIVFDNPRMRGRKLYRSLMILPYAAPSFMSMLLWAGFLNPSFGFVNQILLGGADIPWLTDPWLARFSVLLVNLWLGFPYMFLVCTGALQSIPGDVKEAARVDGASAFRIFRSITLPLLMVSVAPLLIASFAFNFNNFTLIYFVTGGGPNIPEASISLGATDLLIHVVYTLGFESGGGQQWGFACALSVLIFFIVAGISAVSFRQTRALEDIN</sequence>
<dbReference type="SUPFAM" id="SSF161098">
    <property type="entry name" value="MetI-like"/>
    <property type="match status" value="1"/>
</dbReference>
<gene>
    <name evidence="13" type="ORF">ACFPJ6_08435</name>
</gene>
<evidence type="ECO:0000256" key="6">
    <source>
        <dbReference type="ARBA" id="ARBA00022692"/>
    </source>
</evidence>
<keyword evidence="8 9" id="KW-0472">Membrane</keyword>
<evidence type="ECO:0000256" key="4">
    <source>
        <dbReference type="ARBA" id="ARBA00022475"/>
    </source>
</evidence>
<evidence type="ECO:0000256" key="9">
    <source>
        <dbReference type="RuleBase" id="RU363032"/>
    </source>
</evidence>
<dbReference type="CDD" id="cd06261">
    <property type="entry name" value="TM_PBP2"/>
    <property type="match status" value="1"/>
</dbReference>
<name>A0ABW0GLP5_9MICO</name>
<reference evidence="14" key="1">
    <citation type="journal article" date="2019" name="Int. J. Syst. Evol. Microbiol.">
        <title>The Global Catalogue of Microorganisms (GCM) 10K type strain sequencing project: providing services to taxonomists for standard genome sequencing and annotation.</title>
        <authorList>
            <consortium name="The Broad Institute Genomics Platform"/>
            <consortium name="The Broad Institute Genome Sequencing Center for Infectious Disease"/>
            <person name="Wu L."/>
            <person name="Ma J."/>
        </authorList>
    </citation>
    <scope>NUCLEOTIDE SEQUENCE [LARGE SCALE GENOMIC DNA]</scope>
    <source>
        <strain evidence="14">CCUG 43114</strain>
    </source>
</reference>
<evidence type="ECO:0000313" key="13">
    <source>
        <dbReference type="EMBL" id="MFC5380815.1"/>
    </source>
</evidence>
<feature type="transmembrane region" description="Helical" evidence="9">
    <location>
        <begin position="40"/>
        <end position="61"/>
    </location>
</feature>
<keyword evidence="4 10" id="KW-1003">Cell membrane</keyword>
<dbReference type="InterPro" id="IPR000515">
    <property type="entry name" value="MetI-like"/>
</dbReference>
<dbReference type="PANTHER" id="PTHR47314">
    <property type="entry name" value="MALTOSE/MALTODEXTRIN TRANSPORT SYSTEM PERMEASE PROTEIN MALF"/>
    <property type="match status" value="1"/>
</dbReference>
<feature type="transmembrane region" description="Helical" evidence="9">
    <location>
        <begin position="547"/>
        <end position="569"/>
    </location>
</feature>
<dbReference type="Proteomes" id="UP001596122">
    <property type="component" value="Unassembled WGS sequence"/>
</dbReference>
<comment type="caution">
    <text evidence="13">The sequence shown here is derived from an EMBL/GenBank/DDBJ whole genome shotgun (WGS) entry which is preliminary data.</text>
</comment>
<dbReference type="SUPFAM" id="SSF160964">
    <property type="entry name" value="MalF N-terminal region-like"/>
    <property type="match status" value="1"/>
</dbReference>
<feature type="compositionally biased region" description="Pro residues" evidence="11">
    <location>
        <begin position="12"/>
        <end position="29"/>
    </location>
</feature>
<keyword evidence="3 9" id="KW-0813">Transport</keyword>
<evidence type="ECO:0000256" key="2">
    <source>
        <dbReference type="ARBA" id="ARBA00009047"/>
    </source>
</evidence>
<evidence type="ECO:0000256" key="8">
    <source>
        <dbReference type="ARBA" id="ARBA00023136"/>
    </source>
</evidence>
<dbReference type="PANTHER" id="PTHR47314:SF1">
    <property type="entry name" value="MALTOSE_MALTODEXTRIN TRANSPORT SYSTEM PERMEASE PROTEIN MALF"/>
    <property type="match status" value="1"/>
</dbReference>
<dbReference type="InterPro" id="IPR035906">
    <property type="entry name" value="MetI-like_sf"/>
</dbReference>
<evidence type="ECO:0000256" key="11">
    <source>
        <dbReference type="SAM" id="MobiDB-lite"/>
    </source>
</evidence>
<dbReference type="Pfam" id="PF00528">
    <property type="entry name" value="BPD_transp_1"/>
    <property type="match status" value="1"/>
</dbReference>
<evidence type="ECO:0000256" key="1">
    <source>
        <dbReference type="ARBA" id="ARBA00004651"/>
    </source>
</evidence>
<dbReference type="Gene3D" id="3.10.650.10">
    <property type="entry name" value="MalF N-terminal region-like"/>
    <property type="match status" value="1"/>
</dbReference>
<comment type="subcellular location">
    <subcellularLocation>
        <location evidence="1 9">Cell membrane</location>
        <topology evidence="1 9">Multi-pass membrane protein</topology>
    </subcellularLocation>
</comment>
<feature type="transmembrane region" description="Helical" evidence="9">
    <location>
        <begin position="476"/>
        <end position="499"/>
    </location>
</feature>
<dbReference type="PROSITE" id="PS50928">
    <property type="entry name" value="ABC_TM1"/>
    <property type="match status" value="1"/>
</dbReference>
<feature type="transmembrane region" description="Helical" evidence="9">
    <location>
        <begin position="98"/>
        <end position="118"/>
    </location>
</feature>
<dbReference type="RefSeq" id="WP_340267604.1">
    <property type="nucleotide sequence ID" value="NZ_JBBEOG010000002.1"/>
</dbReference>
<keyword evidence="7 9" id="KW-1133">Transmembrane helix</keyword>
<evidence type="ECO:0000256" key="5">
    <source>
        <dbReference type="ARBA" id="ARBA00022597"/>
    </source>
</evidence>
<feature type="transmembrane region" description="Helical" evidence="9">
    <location>
        <begin position="433"/>
        <end position="455"/>
    </location>
</feature>
<feature type="transmembrane region" description="Helical" evidence="9">
    <location>
        <begin position="67"/>
        <end position="86"/>
    </location>
</feature>
<evidence type="ECO:0000313" key="14">
    <source>
        <dbReference type="Proteomes" id="UP001596122"/>
    </source>
</evidence>
<keyword evidence="14" id="KW-1185">Reference proteome</keyword>
<comment type="similarity">
    <text evidence="2 10">Belongs to the binding-protein-dependent transport system permease family. MalFG subfamily.</text>
</comment>
<feature type="region of interest" description="Disordered" evidence="11">
    <location>
        <begin position="1"/>
        <end position="29"/>
    </location>
</feature>
<dbReference type="EMBL" id="JBHSLD010000007">
    <property type="protein sequence ID" value="MFC5380815.1"/>
    <property type="molecule type" value="Genomic_DNA"/>
</dbReference>
<feature type="domain" description="ABC transmembrane type-1" evidence="12">
    <location>
        <begin position="346"/>
        <end position="568"/>
    </location>
</feature>
<dbReference type="InterPro" id="IPR032550">
    <property type="entry name" value="TM_PBP2_N"/>
</dbReference>
<accession>A0ABW0GLP5</accession>
<evidence type="ECO:0000256" key="7">
    <source>
        <dbReference type="ARBA" id="ARBA00022989"/>
    </source>
</evidence>
<dbReference type="InterPro" id="IPR035277">
    <property type="entry name" value="MalF_N"/>
</dbReference>
<feature type="region of interest" description="Disordered" evidence="11">
    <location>
        <begin position="162"/>
        <end position="188"/>
    </location>
</feature>
<keyword evidence="6 9" id="KW-0812">Transmembrane</keyword>
<proteinExistence type="inferred from homology"/>
<keyword evidence="5 10" id="KW-0762">Sugar transport</keyword>
<feature type="transmembrane region" description="Helical" evidence="9">
    <location>
        <begin position="381"/>
        <end position="404"/>
    </location>
</feature>
<evidence type="ECO:0000259" key="12">
    <source>
        <dbReference type="PROSITE" id="PS50928"/>
    </source>
</evidence>
<comment type="function">
    <text evidence="10">Part of the ABC transporter complex MalEFGK involved in maltose/maltodextrin import. Probably responsible for the translocation of the substrate across the membrane.</text>
</comment>
<feature type="transmembrane region" description="Helical" evidence="9">
    <location>
        <begin position="347"/>
        <end position="369"/>
    </location>
</feature>
<evidence type="ECO:0000256" key="3">
    <source>
        <dbReference type="ARBA" id="ARBA00022448"/>
    </source>
</evidence>
<dbReference type="Gene3D" id="1.10.3720.10">
    <property type="entry name" value="MetI-like"/>
    <property type="match status" value="1"/>
</dbReference>
<organism evidence="13 14">
    <name type="scientific">Aquipuribacter nitratireducens</name>
    <dbReference type="NCBI Taxonomy" id="650104"/>
    <lineage>
        <taxon>Bacteria</taxon>
        <taxon>Bacillati</taxon>
        <taxon>Actinomycetota</taxon>
        <taxon>Actinomycetes</taxon>
        <taxon>Micrococcales</taxon>
        <taxon>Intrasporangiaceae</taxon>
        <taxon>Aquipuribacter</taxon>
    </lineage>
</organism>
<dbReference type="Gene3D" id="1.20.58.370">
    <property type="entry name" value="MalF N-terminal region-like"/>
    <property type="match status" value="1"/>
</dbReference>
<dbReference type="Pfam" id="PF16296">
    <property type="entry name" value="TM_PBP2_N"/>
    <property type="match status" value="1"/>
</dbReference>